<dbReference type="GO" id="GO:0016810">
    <property type="term" value="F:hydrolase activity, acting on carbon-nitrogen (but not peptide) bonds"/>
    <property type="evidence" value="ECO:0007669"/>
    <property type="project" value="InterPro"/>
</dbReference>
<dbReference type="Pfam" id="PF07969">
    <property type="entry name" value="Amidohydro_3"/>
    <property type="match status" value="1"/>
</dbReference>
<dbReference type="InterPro" id="IPR032466">
    <property type="entry name" value="Metal_Hydrolase"/>
</dbReference>
<dbReference type="Gene3D" id="3.20.20.140">
    <property type="entry name" value="Metal-dependent hydrolases"/>
    <property type="match status" value="1"/>
</dbReference>
<dbReference type="PANTHER" id="PTHR22642">
    <property type="entry name" value="IMIDAZOLONEPROPIONASE"/>
    <property type="match status" value="1"/>
</dbReference>
<evidence type="ECO:0000259" key="1">
    <source>
        <dbReference type="Pfam" id="PF07969"/>
    </source>
</evidence>
<gene>
    <name evidence="2" type="ORF">J2S35_000039</name>
</gene>
<comment type="caution">
    <text evidence="2">The sequence shown here is derived from an EMBL/GenBank/DDBJ whole genome shotgun (WGS) entry which is preliminary data.</text>
</comment>
<dbReference type="Gene3D" id="3.10.310.70">
    <property type="match status" value="1"/>
</dbReference>
<dbReference type="InterPro" id="IPR011059">
    <property type="entry name" value="Metal-dep_hydrolase_composite"/>
</dbReference>
<dbReference type="Gene3D" id="2.30.40.10">
    <property type="entry name" value="Urease, subunit C, domain 1"/>
    <property type="match status" value="1"/>
</dbReference>
<dbReference type="PANTHER" id="PTHR22642:SF2">
    <property type="entry name" value="PROTEIN LONG AFTER FAR-RED 3"/>
    <property type="match status" value="1"/>
</dbReference>
<sequence length="554" mass="58455">MPSTLYLNGPIYSSASPAADAMLVTDGLVEWVGDSRSAPRPAGASIVDLDGRFVGPGFVDSHTHVIGLGRTRVEVDLRHVRSAGELLDALAARAAGLPETELVRACGWDETLWADPALPTLAQLERAAGGRAVYAARVDSHSALVTRAAYAYAQMQVPLDAEPDEPWLIDGQARTDMAAVVNALSSREAAEAARLGLDEFARTGHVAVVENAAPHLGGVSDVVTLKQASLDAASPEVFVLWGELVDTAEAALARVAEMEGGLDGGDVDPWVLGLAGDLNVDGSIGSRTAALRQPYDDDPASGTGIAYLSPEQVRDHFVATTNARLQGGFHVIGDRGMDIALDGAQAAVEIVGARAFAARGHRLEHAEMTDDDALARMRDLALTSSSQPGFDAAWGREGELYGVRLGHRRLGMNRFATMARLGVPLAFGSDAPVLLPDPWWQVAAAMNHSNPAESLTARGAFTAHTRGAWRALNRHRSGGPRHGEGQLIPGAPASFAVWEIEELAIQIPDPTISAWSTDPRARVPMLPALDTEVPPRAVRTVVNGDVAFDSGDLA</sequence>
<proteinExistence type="predicted"/>
<dbReference type="AlphaFoldDB" id="A0AAE4C639"/>
<name>A0AAE4C639_9MICC</name>
<dbReference type="RefSeq" id="WP_309848504.1">
    <property type="nucleotide sequence ID" value="NZ_BAAAIU010000004.1"/>
</dbReference>
<dbReference type="SUPFAM" id="SSF51338">
    <property type="entry name" value="Composite domain of metallo-dependent hydrolases"/>
    <property type="match status" value="2"/>
</dbReference>
<dbReference type="SUPFAM" id="SSF51556">
    <property type="entry name" value="Metallo-dependent hydrolases"/>
    <property type="match status" value="1"/>
</dbReference>
<dbReference type="Proteomes" id="UP001247307">
    <property type="component" value="Unassembled WGS sequence"/>
</dbReference>
<dbReference type="EMBL" id="JAVDUI010000001">
    <property type="protein sequence ID" value="MDR6891099.1"/>
    <property type="molecule type" value="Genomic_DNA"/>
</dbReference>
<dbReference type="InterPro" id="IPR013108">
    <property type="entry name" value="Amidohydro_3"/>
</dbReference>
<feature type="domain" description="Amidohydrolase 3" evidence="1">
    <location>
        <begin position="46"/>
        <end position="546"/>
    </location>
</feature>
<reference evidence="2" key="1">
    <citation type="submission" date="2023-07" db="EMBL/GenBank/DDBJ databases">
        <title>Sequencing the genomes of 1000 actinobacteria strains.</title>
        <authorList>
            <person name="Klenk H.-P."/>
        </authorList>
    </citation>
    <scope>NUCLEOTIDE SEQUENCE</scope>
    <source>
        <strain evidence="2">DSM 13988</strain>
    </source>
</reference>
<protein>
    <submittedName>
        <fullName evidence="2">Amidohydrolase YtcJ</fullName>
    </submittedName>
</protein>
<keyword evidence="3" id="KW-1185">Reference proteome</keyword>
<accession>A0AAE4C639</accession>
<organism evidence="2 3">
    <name type="scientific">Falsarthrobacter nasiphocae</name>
    <dbReference type="NCBI Taxonomy" id="189863"/>
    <lineage>
        <taxon>Bacteria</taxon>
        <taxon>Bacillati</taxon>
        <taxon>Actinomycetota</taxon>
        <taxon>Actinomycetes</taxon>
        <taxon>Micrococcales</taxon>
        <taxon>Micrococcaceae</taxon>
        <taxon>Falsarthrobacter</taxon>
    </lineage>
</organism>
<evidence type="ECO:0000313" key="3">
    <source>
        <dbReference type="Proteomes" id="UP001247307"/>
    </source>
</evidence>
<evidence type="ECO:0000313" key="2">
    <source>
        <dbReference type="EMBL" id="MDR6891099.1"/>
    </source>
</evidence>